<protein>
    <submittedName>
        <fullName evidence="2">Uncharacterized protein</fullName>
    </submittedName>
</protein>
<name>A0A6J4ITR1_9CHLR</name>
<feature type="compositionally biased region" description="Low complexity" evidence="1">
    <location>
        <begin position="63"/>
        <end position="87"/>
    </location>
</feature>
<sequence>AHIPRPAARRAQRGPDRHHHCPAHGGTHRRAGGAAPGAPGRDPPVGALCQHGTRRTPQRLCCGAARAAPGAARAAGGRAPLAGSAARRSPRRRVSPAPAGGV</sequence>
<feature type="compositionally biased region" description="Low complexity" evidence="1">
    <location>
        <begin position="32"/>
        <end position="47"/>
    </location>
</feature>
<evidence type="ECO:0000313" key="2">
    <source>
        <dbReference type="EMBL" id="CAA9260000.1"/>
    </source>
</evidence>
<feature type="region of interest" description="Disordered" evidence="1">
    <location>
        <begin position="1"/>
        <end position="102"/>
    </location>
</feature>
<feature type="non-terminal residue" evidence="2">
    <location>
        <position position="102"/>
    </location>
</feature>
<feature type="compositionally biased region" description="Basic residues" evidence="1">
    <location>
        <begin position="7"/>
        <end position="31"/>
    </location>
</feature>
<dbReference type="AlphaFoldDB" id="A0A6J4ITR1"/>
<dbReference type="EMBL" id="CADCTC010000152">
    <property type="protein sequence ID" value="CAA9260000.1"/>
    <property type="molecule type" value="Genomic_DNA"/>
</dbReference>
<feature type="non-terminal residue" evidence="2">
    <location>
        <position position="1"/>
    </location>
</feature>
<proteinExistence type="predicted"/>
<accession>A0A6J4ITR1</accession>
<gene>
    <name evidence="2" type="ORF">AVDCRST_MAG77-2523</name>
</gene>
<evidence type="ECO:0000256" key="1">
    <source>
        <dbReference type="SAM" id="MobiDB-lite"/>
    </source>
</evidence>
<reference evidence="2" key="1">
    <citation type="submission" date="2020-02" db="EMBL/GenBank/DDBJ databases">
        <authorList>
            <person name="Meier V. D."/>
        </authorList>
    </citation>
    <scope>NUCLEOTIDE SEQUENCE</scope>
    <source>
        <strain evidence="2">AVDCRST_MAG77</strain>
    </source>
</reference>
<organism evidence="2">
    <name type="scientific">uncultured Chloroflexota bacterium</name>
    <dbReference type="NCBI Taxonomy" id="166587"/>
    <lineage>
        <taxon>Bacteria</taxon>
        <taxon>Bacillati</taxon>
        <taxon>Chloroflexota</taxon>
        <taxon>environmental samples</taxon>
    </lineage>
</organism>